<dbReference type="GO" id="GO:0031460">
    <property type="term" value="P:glycine betaine transport"/>
    <property type="evidence" value="ECO:0007669"/>
    <property type="project" value="TreeGrafter"/>
</dbReference>
<dbReference type="Gene3D" id="1.10.3730.20">
    <property type="match status" value="1"/>
</dbReference>
<dbReference type="GO" id="GO:0015220">
    <property type="term" value="F:choline transmembrane transporter activity"/>
    <property type="evidence" value="ECO:0007669"/>
    <property type="project" value="TreeGrafter"/>
</dbReference>
<dbReference type="PANTHER" id="PTHR30561:SF1">
    <property type="entry name" value="MULTIDRUG TRANSPORTER EMRE"/>
    <property type="match status" value="1"/>
</dbReference>
<evidence type="ECO:0000256" key="6">
    <source>
        <dbReference type="ARBA" id="ARBA00023136"/>
    </source>
</evidence>
<evidence type="ECO:0000256" key="1">
    <source>
        <dbReference type="ARBA" id="ARBA00004651"/>
    </source>
</evidence>
<keyword evidence="11" id="KW-1185">Reference proteome</keyword>
<dbReference type="InterPro" id="IPR037185">
    <property type="entry name" value="EmrE-like"/>
</dbReference>
<dbReference type="FunFam" id="1.10.3730.20:FF:000001">
    <property type="entry name" value="Quaternary ammonium compound resistance transporter SugE"/>
    <property type="match status" value="1"/>
</dbReference>
<keyword evidence="3" id="KW-1003">Cell membrane</keyword>
<reference evidence="10 11" key="1">
    <citation type="submission" date="2020-08" db="EMBL/GenBank/DDBJ databases">
        <title>Genomic Encyclopedia of Type Strains, Phase IV (KMG-V): Genome sequencing to study the core and pangenomes of soil and plant-associated prokaryotes.</title>
        <authorList>
            <person name="Whitman W."/>
        </authorList>
    </citation>
    <scope>NUCLEOTIDE SEQUENCE [LARGE SCALE GENOMIC DNA]</scope>
    <source>
        <strain evidence="10 11">SEMIA 4064</strain>
    </source>
</reference>
<evidence type="ECO:0000256" key="8">
    <source>
        <dbReference type="RuleBase" id="RU003942"/>
    </source>
</evidence>
<keyword evidence="6 9" id="KW-0472">Membrane</keyword>
<proteinExistence type="inferred from homology"/>
<dbReference type="EMBL" id="JACHBI010000002">
    <property type="protein sequence ID" value="MBB5572639.1"/>
    <property type="molecule type" value="Genomic_DNA"/>
</dbReference>
<evidence type="ECO:0000256" key="3">
    <source>
        <dbReference type="ARBA" id="ARBA00022475"/>
    </source>
</evidence>
<comment type="similarity">
    <text evidence="7 8">Belongs to the drug/metabolite transporter (DMT) superfamily. Small multidrug resistance (SMR) (TC 2.A.7.1) family.</text>
</comment>
<dbReference type="GO" id="GO:0015297">
    <property type="term" value="F:antiporter activity"/>
    <property type="evidence" value="ECO:0007669"/>
    <property type="project" value="TreeGrafter"/>
</dbReference>
<evidence type="ECO:0000256" key="2">
    <source>
        <dbReference type="ARBA" id="ARBA00022448"/>
    </source>
</evidence>
<dbReference type="GO" id="GO:0005886">
    <property type="term" value="C:plasma membrane"/>
    <property type="evidence" value="ECO:0007669"/>
    <property type="project" value="UniProtKB-SubCell"/>
</dbReference>
<evidence type="ECO:0000313" key="10">
    <source>
        <dbReference type="EMBL" id="MBB5572639.1"/>
    </source>
</evidence>
<gene>
    <name evidence="10" type="ORF">GGD50_001243</name>
</gene>
<dbReference type="InterPro" id="IPR045324">
    <property type="entry name" value="Small_multidrug_res"/>
</dbReference>
<feature type="transmembrane region" description="Helical" evidence="9">
    <location>
        <begin position="89"/>
        <end position="108"/>
    </location>
</feature>
<dbReference type="AlphaFoldDB" id="A0A7W8XNG2"/>
<evidence type="ECO:0000256" key="7">
    <source>
        <dbReference type="ARBA" id="ARBA00038032"/>
    </source>
</evidence>
<protein>
    <submittedName>
        <fullName evidence="10">Small multidrug resistance pump</fullName>
    </submittedName>
</protein>
<sequence length="113" mass="11998">MANASVYAMLLVAIVLEVIGTTALQMSQQFTRLGPSIVLVLCYVGAFYFLSLTLRVIPVGIAYAIWSALGIVLISAVGLVFFRQKLDLAAIIGLGLIIAGVLVVNLFSKSVSH</sequence>
<dbReference type="Pfam" id="PF00893">
    <property type="entry name" value="Multi_Drug_Res"/>
    <property type="match status" value="1"/>
</dbReference>
<comment type="caution">
    <text evidence="10">The sequence shown here is derived from an EMBL/GenBank/DDBJ whole genome shotgun (WGS) entry which is preliminary data.</text>
</comment>
<dbReference type="PANTHER" id="PTHR30561">
    <property type="entry name" value="SMR FAMILY PROTON-DEPENDENT DRUG EFFLUX TRANSPORTER SUGE"/>
    <property type="match status" value="1"/>
</dbReference>
<keyword evidence="4 8" id="KW-0812">Transmembrane</keyword>
<evidence type="ECO:0000256" key="5">
    <source>
        <dbReference type="ARBA" id="ARBA00022989"/>
    </source>
</evidence>
<name>A0A7W8XNG2_9HYPH</name>
<evidence type="ECO:0000256" key="4">
    <source>
        <dbReference type="ARBA" id="ARBA00022692"/>
    </source>
</evidence>
<organism evidence="10 11">
    <name type="scientific">Rhizobium paranaense</name>
    <dbReference type="NCBI Taxonomy" id="1650438"/>
    <lineage>
        <taxon>Bacteria</taxon>
        <taxon>Pseudomonadati</taxon>
        <taxon>Pseudomonadota</taxon>
        <taxon>Alphaproteobacteria</taxon>
        <taxon>Hyphomicrobiales</taxon>
        <taxon>Rhizobiaceae</taxon>
        <taxon>Rhizobium/Agrobacterium group</taxon>
        <taxon>Rhizobium</taxon>
    </lineage>
</organism>
<feature type="transmembrane region" description="Helical" evidence="9">
    <location>
        <begin position="6"/>
        <end position="24"/>
    </location>
</feature>
<evidence type="ECO:0000313" key="11">
    <source>
        <dbReference type="Proteomes" id="UP000549882"/>
    </source>
</evidence>
<feature type="transmembrane region" description="Helical" evidence="9">
    <location>
        <begin position="36"/>
        <end position="57"/>
    </location>
</feature>
<dbReference type="SUPFAM" id="SSF103481">
    <property type="entry name" value="Multidrug resistance efflux transporter EmrE"/>
    <property type="match status" value="1"/>
</dbReference>
<dbReference type="Proteomes" id="UP000549882">
    <property type="component" value="Unassembled WGS sequence"/>
</dbReference>
<feature type="transmembrane region" description="Helical" evidence="9">
    <location>
        <begin position="63"/>
        <end position="82"/>
    </location>
</feature>
<dbReference type="GO" id="GO:0015199">
    <property type="term" value="F:amino-acid betaine transmembrane transporter activity"/>
    <property type="evidence" value="ECO:0007669"/>
    <property type="project" value="TreeGrafter"/>
</dbReference>
<dbReference type="RefSeq" id="WP_107108910.1">
    <property type="nucleotide sequence ID" value="NZ_JACHBI010000002.1"/>
</dbReference>
<accession>A0A7W8XNG2</accession>
<keyword evidence="5 9" id="KW-1133">Transmembrane helix</keyword>
<dbReference type="InterPro" id="IPR000390">
    <property type="entry name" value="Small_drug/metabolite_transptr"/>
</dbReference>
<comment type="subcellular location">
    <subcellularLocation>
        <location evidence="1 8">Cell membrane</location>
        <topology evidence="1 8">Multi-pass membrane protein</topology>
    </subcellularLocation>
</comment>
<dbReference type="GO" id="GO:1990961">
    <property type="term" value="P:xenobiotic detoxification by transmembrane export across the plasma membrane"/>
    <property type="evidence" value="ECO:0007669"/>
    <property type="project" value="UniProtKB-ARBA"/>
</dbReference>
<evidence type="ECO:0000256" key="9">
    <source>
        <dbReference type="SAM" id="Phobius"/>
    </source>
</evidence>
<keyword evidence="2" id="KW-0813">Transport</keyword>